<feature type="domain" description="Phosphatidic acid phosphatase type 2/haloperoxidase" evidence="2">
    <location>
        <begin position="5"/>
        <end position="48"/>
    </location>
</feature>
<evidence type="ECO:0000313" key="3">
    <source>
        <dbReference type="EMBL" id="SDC98519.1"/>
    </source>
</evidence>
<accession>A0A1G6R1K0</accession>
<evidence type="ECO:0000256" key="1">
    <source>
        <dbReference type="SAM" id="Phobius"/>
    </source>
</evidence>
<keyword evidence="1" id="KW-0472">Membrane</keyword>
<evidence type="ECO:0000259" key="2">
    <source>
        <dbReference type="Pfam" id="PF01569"/>
    </source>
</evidence>
<sequence length="84" mass="8837">MKGVLSLLWPGLILLIGFSRVYLGIHYPIDVMAGLAIGGAILILSIALSNGPGSGINGDKCSENVNPHGRFVILRPKRLSDRGG</sequence>
<dbReference type="AlphaFoldDB" id="A0A1G6R1K0"/>
<keyword evidence="1" id="KW-0812">Transmembrane</keyword>
<keyword evidence="4" id="KW-1185">Reference proteome</keyword>
<dbReference type="Proteomes" id="UP000199387">
    <property type="component" value="Unassembled WGS sequence"/>
</dbReference>
<dbReference type="Pfam" id="PF01569">
    <property type="entry name" value="PAP2"/>
    <property type="match status" value="1"/>
</dbReference>
<organism evidence="3 4">
    <name type="scientific">Melghirimyces thermohalophilus</name>
    <dbReference type="NCBI Taxonomy" id="1236220"/>
    <lineage>
        <taxon>Bacteria</taxon>
        <taxon>Bacillati</taxon>
        <taxon>Bacillota</taxon>
        <taxon>Bacilli</taxon>
        <taxon>Bacillales</taxon>
        <taxon>Thermoactinomycetaceae</taxon>
        <taxon>Melghirimyces</taxon>
    </lineage>
</organism>
<proteinExistence type="predicted"/>
<dbReference type="InterPro" id="IPR036938">
    <property type="entry name" value="PAP2/HPO_sf"/>
</dbReference>
<keyword evidence="1" id="KW-1133">Transmembrane helix</keyword>
<evidence type="ECO:0000313" key="4">
    <source>
        <dbReference type="Proteomes" id="UP000199387"/>
    </source>
</evidence>
<dbReference type="InterPro" id="IPR000326">
    <property type="entry name" value="PAP2/HPO"/>
</dbReference>
<protein>
    <submittedName>
        <fullName evidence="3">PAP2 superfamily protein</fullName>
    </submittedName>
</protein>
<dbReference type="Gene3D" id="1.20.144.10">
    <property type="entry name" value="Phosphatidic acid phosphatase type 2/haloperoxidase"/>
    <property type="match status" value="1"/>
</dbReference>
<dbReference type="EMBL" id="FMZA01000025">
    <property type="protein sequence ID" value="SDC98519.1"/>
    <property type="molecule type" value="Genomic_DNA"/>
</dbReference>
<dbReference type="STRING" id="1236220.SAMN04488112_12538"/>
<dbReference type="SUPFAM" id="SSF48317">
    <property type="entry name" value="Acid phosphatase/Vanadium-dependent haloperoxidase"/>
    <property type="match status" value="1"/>
</dbReference>
<feature type="transmembrane region" description="Helical" evidence="1">
    <location>
        <begin position="29"/>
        <end position="48"/>
    </location>
</feature>
<gene>
    <name evidence="3" type="ORF">SAMN04488112_12538</name>
</gene>
<reference evidence="3 4" key="1">
    <citation type="submission" date="2016-10" db="EMBL/GenBank/DDBJ databases">
        <authorList>
            <person name="de Groot N.N."/>
        </authorList>
    </citation>
    <scope>NUCLEOTIDE SEQUENCE [LARGE SCALE GENOMIC DNA]</scope>
    <source>
        <strain evidence="3 4">DSM 45514</strain>
    </source>
</reference>
<name>A0A1G6R1K0_9BACL</name>